<organism evidence="9 10">
    <name type="scientific">Mycobacterium asiaticum</name>
    <dbReference type="NCBI Taxonomy" id="1790"/>
    <lineage>
        <taxon>Bacteria</taxon>
        <taxon>Bacillati</taxon>
        <taxon>Actinomycetota</taxon>
        <taxon>Actinomycetes</taxon>
        <taxon>Mycobacteriales</taxon>
        <taxon>Mycobacteriaceae</taxon>
        <taxon>Mycobacterium</taxon>
    </lineage>
</organism>
<keyword evidence="3" id="KW-0285">Flavoprotein</keyword>
<dbReference type="InterPro" id="IPR032371">
    <property type="entry name" value="DUF4873"/>
</dbReference>
<dbReference type="InterPro" id="IPR050775">
    <property type="entry name" value="FAD-binding_Monooxygenases"/>
</dbReference>
<dbReference type="PANTHER" id="PTHR43098:SF3">
    <property type="entry name" value="L-ORNITHINE N(5)-MONOOXYGENASE-RELATED"/>
    <property type="match status" value="1"/>
</dbReference>
<keyword evidence="5" id="KW-0521">NADP</keyword>
<proteinExistence type="inferred from homology"/>
<evidence type="ECO:0000256" key="4">
    <source>
        <dbReference type="ARBA" id="ARBA00022827"/>
    </source>
</evidence>
<gene>
    <name evidence="9" type="ORF">A5634_04690</name>
</gene>
<keyword evidence="4" id="KW-0274">FAD</keyword>
<evidence type="ECO:0000256" key="7">
    <source>
        <dbReference type="ARBA" id="ARBA00023033"/>
    </source>
</evidence>
<evidence type="ECO:0000256" key="3">
    <source>
        <dbReference type="ARBA" id="ARBA00022630"/>
    </source>
</evidence>
<dbReference type="InterPro" id="IPR036188">
    <property type="entry name" value="FAD/NAD-bd_sf"/>
</dbReference>
<keyword evidence="7" id="KW-0503">Monooxygenase</keyword>
<evidence type="ECO:0000259" key="8">
    <source>
        <dbReference type="Pfam" id="PF16170"/>
    </source>
</evidence>
<evidence type="ECO:0000256" key="6">
    <source>
        <dbReference type="ARBA" id="ARBA00023002"/>
    </source>
</evidence>
<dbReference type="PANTHER" id="PTHR43098">
    <property type="entry name" value="L-ORNITHINE N(5)-MONOOXYGENASE-RELATED"/>
    <property type="match status" value="1"/>
</dbReference>
<keyword evidence="6" id="KW-0560">Oxidoreductase</keyword>
<feature type="domain" description="DUF4873" evidence="8">
    <location>
        <begin position="312"/>
        <end position="399"/>
    </location>
</feature>
<evidence type="ECO:0000313" key="9">
    <source>
        <dbReference type="EMBL" id="OBK23857.1"/>
    </source>
</evidence>
<comment type="cofactor">
    <cofactor evidence="1">
        <name>FAD</name>
        <dbReference type="ChEBI" id="CHEBI:57692"/>
    </cofactor>
</comment>
<dbReference type="EMBL" id="LZLS01000168">
    <property type="protein sequence ID" value="OBK23857.1"/>
    <property type="molecule type" value="Genomic_DNA"/>
</dbReference>
<dbReference type="Gene3D" id="3.50.50.60">
    <property type="entry name" value="FAD/NAD(P)-binding domain"/>
    <property type="match status" value="2"/>
</dbReference>
<reference evidence="9 10" key="1">
    <citation type="submission" date="2016-06" db="EMBL/GenBank/DDBJ databases">
        <authorList>
            <person name="Kjaerup R.B."/>
            <person name="Dalgaard T.S."/>
            <person name="Juul-Madsen H.R."/>
        </authorList>
    </citation>
    <scope>NUCLEOTIDE SEQUENCE [LARGE SCALE GENOMIC DNA]</scope>
    <source>
        <strain evidence="9 10">1165133.8</strain>
    </source>
</reference>
<sequence length="402" mass="42831">MEAQQVFVTLATEVAIVGADTRARRVQTALQAAGVTDIAMLDEVHGSAFDDDADSWVLQTADTVVRAGVVVAAHPSAFVPWIPDLFGRSDFRGDSFPAAQLSPNFHPAGKRIAVIGTDSHAGHHLSRLVESAKSVTIIAHPPRRVVTDAALWPTRAKRWLLRRTPPVRPVAKAPIDAITSTGIRTTDGVEYPFDVIIYGTGFTVGGFAADDAPLTGAGGVTLRQAWYDGMEPFLGVAVRGFPNYFFLAGPDTGAQAGYIAECVAQMQRSGSRRIEVRRSNQQVFNEKAQLAPPPSSAVVAAFDLSSSAPDYEDTYDGAATLEIGGIRHPVRVRLCGHLDPLDGSYHWQGTVLDVLPDDALKRARVGTLVVGQRSAPARIVEQTPWGTHSVAGVGAPPYALSG</sequence>
<dbReference type="AlphaFoldDB" id="A0A1A3NU62"/>
<dbReference type="Pfam" id="PF16170">
    <property type="entry name" value="DUF4873"/>
    <property type="match status" value="1"/>
</dbReference>
<dbReference type="Proteomes" id="UP000093928">
    <property type="component" value="Unassembled WGS sequence"/>
</dbReference>
<evidence type="ECO:0000256" key="1">
    <source>
        <dbReference type="ARBA" id="ARBA00001974"/>
    </source>
</evidence>
<dbReference type="SUPFAM" id="SSF51905">
    <property type="entry name" value="FAD/NAD(P)-binding domain"/>
    <property type="match status" value="1"/>
</dbReference>
<name>A0A1A3NU62_MYCAS</name>
<accession>A0A1A3NU62</accession>
<comment type="similarity">
    <text evidence="2">Belongs to the FAD-binding monooxygenase family.</text>
</comment>
<evidence type="ECO:0000256" key="5">
    <source>
        <dbReference type="ARBA" id="ARBA00022857"/>
    </source>
</evidence>
<evidence type="ECO:0000313" key="10">
    <source>
        <dbReference type="Proteomes" id="UP000093928"/>
    </source>
</evidence>
<evidence type="ECO:0000256" key="2">
    <source>
        <dbReference type="ARBA" id="ARBA00010139"/>
    </source>
</evidence>
<comment type="caution">
    <text evidence="9">The sequence shown here is derived from an EMBL/GenBank/DDBJ whole genome shotgun (WGS) entry which is preliminary data.</text>
</comment>
<dbReference type="GO" id="GO:0016709">
    <property type="term" value="F:oxidoreductase activity, acting on paired donors, with incorporation or reduction of molecular oxygen, NAD(P)H as one donor, and incorporation of one atom of oxygen"/>
    <property type="evidence" value="ECO:0007669"/>
    <property type="project" value="UniProtKB-ARBA"/>
</dbReference>
<protein>
    <submittedName>
        <fullName evidence="9">DUF4873 domain-containing protein</fullName>
    </submittedName>
</protein>